<evidence type="ECO:0000313" key="1">
    <source>
        <dbReference type="EMBL" id="KZT63841.1"/>
    </source>
</evidence>
<dbReference type="AlphaFoldDB" id="A0A165L0N5"/>
<evidence type="ECO:0000313" key="2">
    <source>
        <dbReference type="Proteomes" id="UP000076727"/>
    </source>
</evidence>
<dbReference type="Proteomes" id="UP000076727">
    <property type="component" value="Unassembled WGS sequence"/>
</dbReference>
<reference evidence="1 2" key="1">
    <citation type="journal article" date="2016" name="Mol. Biol. Evol.">
        <title>Comparative Genomics of Early-Diverging Mushroom-Forming Fungi Provides Insights into the Origins of Lignocellulose Decay Capabilities.</title>
        <authorList>
            <person name="Nagy L.G."/>
            <person name="Riley R."/>
            <person name="Tritt A."/>
            <person name="Adam C."/>
            <person name="Daum C."/>
            <person name="Floudas D."/>
            <person name="Sun H."/>
            <person name="Yadav J.S."/>
            <person name="Pangilinan J."/>
            <person name="Larsson K.H."/>
            <person name="Matsuura K."/>
            <person name="Barry K."/>
            <person name="Labutti K."/>
            <person name="Kuo R."/>
            <person name="Ohm R.A."/>
            <person name="Bhattacharya S.S."/>
            <person name="Shirouzu T."/>
            <person name="Yoshinaga Y."/>
            <person name="Martin F.M."/>
            <person name="Grigoriev I.V."/>
            <person name="Hibbett D.S."/>
        </authorList>
    </citation>
    <scope>NUCLEOTIDE SEQUENCE [LARGE SCALE GENOMIC DNA]</scope>
    <source>
        <strain evidence="1 2">L-15889</strain>
    </source>
</reference>
<gene>
    <name evidence="1" type="ORF">DAEQUDRAFT_86020</name>
</gene>
<dbReference type="EMBL" id="KV429154">
    <property type="protein sequence ID" value="KZT63841.1"/>
    <property type="molecule type" value="Genomic_DNA"/>
</dbReference>
<name>A0A165L0N5_9APHY</name>
<organism evidence="1 2">
    <name type="scientific">Daedalea quercina L-15889</name>
    <dbReference type="NCBI Taxonomy" id="1314783"/>
    <lineage>
        <taxon>Eukaryota</taxon>
        <taxon>Fungi</taxon>
        <taxon>Dikarya</taxon>
        <taxon>Basidiomycota</taxon>
        <taxon>Agaricomycotina</taxon>
        <taxon>Agaricomycetes</taxon>
        <taxon>Polyporales</taxon>
        <taxon>Fomitopsis</taxon>
    </lineage>
</organism>
<sequence>MFSIPLSLGTLCHGTRRPQVRPRCMPAECRRGAPHRSSSEWMVTEWMHISIQTFTHKRFSTGASVLLTFASALLRLPGGAVGLSLSSGFQSTFKITSNSLQHHASYAGGDDEPSIPRLGPRRHPRASWWIVASTVGIP</sequence>
<accession>A0A165L0N5</accession>
<protein>
    <submittedName>
        <fullName evidence="1">Uncharacterized protein</fullName>
    </submittedName>
</protein>
<proteinExistence type="predicted"/>
<keyword evidence="2" id="KW-1185">Reference proteome</keyword>